<dbReference type="RefSeq" id="WP_379769967.1">
    <property type="nucleotide sequence ID" value="NZ_JBHSMZ010000006.1"/>
</dbReference>
<dbReference type="PANTHER" id="PTHR36152:SF5">
    <property type="entry name" value="PROTEIN HCP1"/>
    <property type="match status" value="1"/>
</dbReference>
<accession>A0ABW0RVM6</accession>
<gene>
    <name evidence="1" type="ORF">ACFPO9_09700</name>
</gene>
<dbReference type="SUPFAM" id="SSF141452">
    <property type="entry name" value="Hcp1-like"/>
    <property type="match status" value="1"/>
</dbReference>
<keyword evidence="2" id="KW-1185">Reference proteome</keyword>
<organism evidence="1 2">
    <name type="scientific">Massilia aerilata</name>
    <dbReference type="NCBI Taxonomy" id="453817"/>
    <lineage>
        <taxon>Bacteria</taxon>
        <taxon>Pseudomonadati</taxon>
        <taxon>Pseudomonadota</taxon>
        <taxon>Betaproteobacteria</taxon>
        <taxon>Burkholderiales</taxon>
        <taxon>Oxalobacteraceae</taxon>
        <taxon>Telluria group</taxon>
        <taxon>Massilia</taxon>
    </lineage>
</organism>
<sequence length="162" mass="17245">MALDMFVDMGAIKGESRDKENKDKIDILAWSWGMSQSGTTHTGGGGGAGKANFQDLSFTKYIDSSSNALMNALAKGSHLPKCTLLVRKAGEGQQKYILITMEEVLVTSISTGGSGGEDRLTENVTLNFGKVSFAYTPQDSKGTVAGDKTFTWDIAENHGNVA</sequence>
<evidence type="ECO:0000313" key="1">
    <source>
        <dbReference type="EMBL" id="MFC5548787.1"/>
    </source>
</evidence>
<reference evidence="2" key="1">
    <citation type="journal article" date="2019" name="Int. J. Syst. Evol. Microbiol.">
        <title>The Global Catalogue of Microorganisms (GCM) 10K type strain sequencing project: providing services to taxonomists for standard genome sequencing and annotation.</title>
        <authorList>
            <consortium name="The Broad Institute Genomics Platform"/>
            <consortium name="The Broad Institute Genome Sequencing Center for Infectious Disease"/>
            <person name="Wu L."/>
            <person name="Ma J."/>
        </authorList>
    </citation>
    <scope>NUCLEOTIDE SEQUENCE [LARGE SCALE GENOMIC DNA]</scope>
    <source>
        <strain evidence="2">CGMCC 4.5798</strain>
    </source>
</reference>
<dbReference type="EMBL" id="JBHSMZ010000006">
    <property type="protein sequence ID" value="MFC5548787.1"/>
    <property type="molecule type" value="Genomic_DNA"/>
</dbReference>
<proteinExistence type="predicted"/>
<name>A0ABW0RVM6_9BURK</name>
<dbReference type="Pfam" id="PF05638">
    <property type="entry name" value="T6SS_HCP"/>
    <property type="match status" value="1"/>
</dbReference>
<protein>
    <submittedName>
        <fullName evidence="1">Hcp family type VI secretion system effector</fullName>
    </submittedName>
</protein>
<evidence type="ECO:0000313" key="2">
    <source>
        <dbReference type="Proteomes" id="UP001596086"/>
    </source>
</evidence>
<dbReference type="PANTHER" id="PTHR36152">
    <property type="entry name" value="CYTOPLASMIC PROTEIN-RELATED"/>
    <property type="match status" value="1"/>
</dbReference>
<dbReference type="InterPro" id="IPR008514">
    <property type="entry name" value="T6SS_Hcp"/>
</dbReference>
<comment type="caution">
    <text evidence="1">The sequence shown here is derived from an EMBL/GenBank/DDBJ whole genome shotgun (WGS) entry which is preliminary data.</text>
</comment>
<dbReference type="Proteomes" id="UP001596086">
    <property type="component" value="Unassembled WGS sequence"/>
</dbReference>
<dbReference type="InterPro" id="IPR053165">
    <property type="entry name" value="HSI-I_assembly_Hcp1"/>
</dbReference>
<dbReference type="Gene3D" id="2.30.110.20">
    <property type="entry name" value="Hcp1-like"/>
    <property type="match status" value="1"/>
</dbReference>
<dbReference type="InterPro" id="IPR036624">
    <property type="entry name" value="Hcp1-lik_sf"/>
</dbReference>